<proteinExistence type="predicted"/>
<organism evidence="1 2">
    <name type="scientific">Cirrhinus mrigala</name>
    <name type="common">Mrigala</name>
    <dbReference type="NCBI Taxonomy" id="683832"/>
    <lineage>
        <taxon>Eukaryota</taxon>
        <taxon>Metazoa</taxon>
        <taxon>Chordata</taxon>
        <taxon>Craniata</taxon>
        <taxon>Vertebrata</taxon>
        <taxon>Euteleostomi</taxon>
        <taxon>Actinopterygii</taxon>
        <taxon>Neopterygii</taxon>
        <taxon>Teleostei</taxon>
        <taxon>Ostariophysi</taxon>
        <taxon>Cypriniformes</taxon>
        <taxon>Cyprinidae</taxon>
        <taxon>Labeoninae</taxon>
        <taxon>Labeonini</taxon>
        <taxon>Cirrhinus</taxon>
    </lineage>
</organism>
<evidence type="ECO:0000313" key="2">
    <source>
        <dbReference type="Proteomes" id="UP001529510"/>
    </source>
</evidence>
<accession>A0ABD0PY90</accession>
<dbReference type="AlphaFoldDB" id="A0ABD0PY90"/>
<keyword evidence="2" id="KW-1185">Reference proteome</keyword>
<dbReference type="EMBL" id="JAMKFB020000013">
    <property type="protein sequence ID" value="KAL0178398.1"/>
    <property type="molecule type" value="Genomic_DNA"/>
</dbReference>
<name>A0ABD0PY90_CIRMR</name>
<reference evidence="1 2" key="1">
    <citation type="submission" date="2024-05" db="EMBL/GenBank/DDBJ databases">
        <title>Genome sequencing and assembly of Indian major carp, Cirrhinus mrigala (Hamilton, 1822).</title>
        <authorList>
            <person name="Mohindra V."/>
            <person name="Chowdhury L.M."/>
            <person name="Lal K."/>
            <person name="Jena J.K."/>
        </authorList>
    </citation>
    <scope>NUCLEOTIDE SEQUENCE [LARGE SCALE GENOMIC DNA]</scope>
    <source>
        <strain evidence="1">CM1030</strain>
        <tissue evidence="1">Blood</tissue>
    </source>
</reference>
<sequence>LGQAAAGVLHEGPPHADVLCLSVPFMRRGSAAGYLAVDGTIYYTAEQEGNDN</sequence>
<feature type="non-terminal residue" evidence="1">
    <location>
        <position position="1"/>
    </location>
</feature>
<comment type="caution">
    <text evidence="1">The sequence shown here is derived from an EMBL/GenBank/DDBJ whole genome shotgun (WGS) entry which is preliminary data.</text>
</comment>
<dbReference type="Proteomes" id="UP001529510">
    <property type="component" value="Unassembled WGS sequence"/>
</dbReference>
<evidence type="ECO:0000313" key="1">
    <source>
        <dbReference type="EMBL" id="KAL0178398.1"/>
    </source>
</evidence>
<gene>
    <name evidence="1" type="ORF">M9458_027292</name>
</gene>
<protein>
    <submittedName>
        <fullName evidence="1">Uncharacterized protein</fullName>
    </submittedName>
</protein>